<name>A0A498JA75_MALDO</name>
<organism evidence="1 2">
    <name type="scientific">Malus domestica</name>
    <name type="common">Apple</name>
    <name type="synonym">Pyrus malus</name>
    <dbReference type="NCBI Taxonomy" id="3750"/>
    <lineage>
        <taxon>Eukaryota</taxon>
        <taxon>Viridiplantae</taxon>
        <taxon>Streptophyta</taxon>
        <taxon>Embryophyta</taxon>
        <taxon>Tracheophyta</taxon>
        <taxon>Spermatophyta</taxon>
        <taxon>Magnoliopsida</taxon>
        <taxon>eudicotyledons</taxon>
        <taxon>Gunneridae</taxon>
        <taxon>Pentapetalae</taxon>
        <taxon>rosids</taxon>
        <taxon>fabids</taxon>
        <taxon>Rosales</taxon>
        <taxon>Rosaceae</taxon>
        <taxon>Amygdaloideae</taxon>
        <taxon>Maleae</taxon>
        <taxon>Malus</taxon>
    </lineage>
</organism>
<evidence type="ECO:0000313" key="1">
    <source>
        <dbReference type="EMBL" id="RXH91637.1"/>
    </source>
</evidence>
<proteinExistence type="predicted"/>
<gene>
    <name evidence="1" type="ORF">DVH24_020660</name>
</gene>
<evidence type="ECO:0000313" key="2">
    <source>
        <dbReference type="Proteomes" id="UP000290289"/>
    </source>
</evidence>
<dbReference type="AlphaFoldDB" id="A0A498JA75"/>
<sequence>MVATYLESQGLRIEAYNSGIKALPHRHLRVLLLVVCSEHVP</sequence>
<protein>
    <submittedName>
        <fullName evidence="1">Uncharacterized protein</fullName>
    </submittedName>
</protein>
<comment type="caution">
    <text evidence="1">The sequence shown here is derived from an EMBL/GenBank/DDBJ whole genome shotgun (WGS) entry which is preliminary data.</text>
</comment>
<dbReference type="EMBL" id="RDQH01000334">
    <property type="protein sequence ID" value="RXH91637.1"/>
    <property type="molecule type" value="Genomic_DNA"/>
</dbReference>
<reference evidence="1 2" key="1">
    <citation type="submission" date="2018-10" db="EMBL/GenBank/DDBJ databases">
        <title>A high-quality apple genome assembly.</title>
        <authorList>
            <person name="Hu J."/>
        </authorList>
    </citation>
    <scope>NUCLEOTIDE SEQUENCE [LARGE SCALE GENOMIC DNA]</scope>
    <source>
        <strain evidence="2">cv. HFTH1</strain>
        <tissue evidence="1">Young leaf</tissue>
    </source>
</reference>
<keyword evidence="2" id="KW-1185">Reference proteome</keyword>
<dbReference type="Proteomes" id="UP000290289">
    <property type="component" value="Chromosome 8"/>
</dbReference>
<accession>A0A498JA75</accession>